<evidence type="ECO:0000256" key="2">
    <source>
        <dbReference type="ARBA" id="ARBA00005543"/>
    </source>
</evidence>
<dbReference type="Proteomes" id="UP001154252">
    <property type="component" value="Unassembled WGS sequence"/>
</dbReference>
<dbReference type="PANTHER" id="PTHR36091">
    <property type="entry name" value="ALTERED INHERITANCE OF MITOCHONDRIA PROTEIN 9, MITOCHONDRIAL"/>
    <property type="match status" value="1"/>
</dbReference>
<evidence type="ECO:0000313" key="8">
    <source>
        <dbReference type="Proteomes" id="UP001154252"/>
    </source>
</evidence>
<dbReference type="InterPro" id="IPR011009">
    <property type="entry name" value="Kinase-like_dom_sf"/>
</dbReference>
<organism evidence="7 8">
    <name type="scientific">Penicillium egyptiacum</name>
    <dbReference type="NCBI Taxonomy" id="1303716"/>
    <lineage>
        <taxon>Eukaryota</taxon>
        <taxon>Fungi</taxon>
        <taxon>Dikarya</taxon>
        <taxon>Ascomycota</taxon>
        <taxon>Pezizomycotina</taxon>
        <taxon>Eurotiomycetes</taxon>
        <taxon>Eurotiomycetidae</taxon>
        <taxon>Eurotiales</taxon>
        <taxon>Aspergillaceae</taxon>
        <taxon>Penicillium</taxon>
    </lineage>
</organism>
<comment type="subcellular location">
    <subcellularLocation>
        <location evidence="1">Mitochondrion</location>
    </subcellularLocation>
</comment>
<evidence type="ECO:0000256" key="6">
    <source>
        <dbReference type="ARBA" id="ARBA00031849"/>
    </source>
</evidence>
<protein>
    <recommendedName>
        <fullName evidence="3">Altered inheritance of mitochondria protein 9, mitochondrial</fullName>
    </recommendedName>
    <alternativeName>
        <fullName evidence="6">Found in mitochondrial proteome protein 29</fullName>
    </alternativeName>
</protein>
<sequence>MMAIRGPFLRRTLGATLSRRCNPRGTLTAASFSSGNSQVDETKGIVDSTHNLEAFNRLTSGRWLWNERQQFACRYVKFDLSTLLQLAASAIGSRSCTQVSKVWEGQYNKVLQLTMDDGRDIIAKLPNLNAGRPHSRQLLMLQLWTLYGLLFFLPRNVLNLPFPRVYAWSSRALENPLGAEYILMEKQAGVVLS</sequence>
<keyword evidence="4" id="KW-0809">Transit peptide</keyword>
<reference evidence="7" key="1">
    <citation type="submission" date="2021-07" db="EMBL/GenBank/DDBJ databases">
        <authorList>
            <person name="Branca A.L. A."/>
        </authorList>
    </citation>
    <scope>NUCLEOTIDE SEQUENCE</scope>
</reference>
<dbReference type="SUPFAM" id="SSF56112">
    <property type="entry name" value="Protein kinase-like (PK-like)"/>
    <property type="match status" value="1"/>
</dbReference>
<accession>A0A9W4K7M5</accession>
<dbReference type="AlphaFoldDB" id="A0A9W4K7M5"/>
<dbReference type="EMBL" id="CAJVRC010000843">
    <property type="protein sequence ID" value="CAG8891147.1"/>
    <property type="molecule type" value="Genomic_DNA"/>
</dbReference>
<comment type="similarity">
    <text evidence="2">Belongs to the AIM9 family.</text>
</comment>
<dbReference type="PANTHER" id="PTHR36091:SF1">
    <property type="entry name" value="ALTERED INHERITANCE OF MITOCHONDRIA PROTEIN 9, MITOCHONDRIAL"/>
    <property type="match status" value="1"/>
</dbReference>
<evidence type="ECO:0000256" key="4">
    <source>
        <dbReference type="ARBA" id="ARBA00022946"/>
    </source>
</evidence>
<evidence type="ECO:0000256" key="1">
    <source>
        <dbReference type="ARBA" id="ARBA00004173"/>
    </source>
</evidence>
<evidence type="ECO:0000256" key="5">
    <source>
        <dbReference type="ARBA" id="ARBA00023128"/>
    </source>
</evidence>
<proteinExistence type="inferred from homology"/>
<dbReference type="InterPro" id="IPR051035">
    <property type="entry name" value="Mito_inheritance_9"/>
</dbReference>
<comment type="caution">
    <text evidence="7">The sequence shown here is derived from an EMBL/GenBank/DDBJ whole genome shotgun (WGS) entry which is preliminary data.</text>
</comment>
<evidence type="ECO:0000256" key="3">
    <source>
        <dbReference type="ARBA" id="ARBA00016197"/>
    </source>
</evidence>
<gene>
    <name evidence="7" type="ORF">PEGY_LOCUS2780</name>
</gene>
<evidence type="ECO:0000313" key="7">
    <source>
        <dbReference type="EMBL" id="CAG8891147.1"/>
    </source>
</evidence>
<dbReference type="OrthoDB" id="2906425at2759"/>
<name>A0A9W4K7M5_9EURO</name>
<keyword evidence="5" id="KW-0496">Mitochondrion</keyword>
<dbReference type="GO" id="GO:0005739">
    <property type="term" value="C:mitochondrion"/>
    <property type="evidence" value="ECO:0007669"/>
    <property type="project" value="UniProtKB-SubCell"/>
</dbReference>
<keyword evidence="8" id="KW-1185">Reference proteome</keyword>